<reference evidence="1" key="1">
    <citation type="journal article" date="2020" name="Stud. Mycol.">
        <title>101 Dothideomycetes genomes: a test case for predicting lifestyles and emergence of pathogens.</title>
        <authorList>
            <person name="Haridas S."/>
            <person name="Albert R."/>
            <person name="Binder M."/>
            <person name="Bloem J."/>
            <person name="Labutti K."/>
            <person name="Salamov A."/>
            <person name="Andreopoulos B."/>
            <person name="Baker S."/>
            <person name="Barry K."/>
            <person name="Bills G."/>
            <person name="Bluhm B."/>
            <person name="Cannon C."/>
            <person name="Castanera R."/>
            <person name="Culley D."/>
            <person name="Daum C."/>
            <person name="Ezra D."/>
            <person name="Gonzalez J."/>
            <person name="Henrissat B."/>
            <person name="Kuo A."/>
            <person name="Liang C."/>
            <person name="Lipzen A."/>
            <person name="Lutzoni F."/>
            <person name="Magnuson J."/>
            <person name="Mondo S."/>
            <person name="Nolan M."/>
            <person name="Ohm R."/>
            <person name="Pangilinan J."/>
            <person name="Park H.-J."/>
            <person name="Ramirez L."/>
            <person name="Alfaro M."/>
            <person name="Sun H."/>
            <person name="Tritt A."/>
            <person name="Yoshinaga Y."/>
            <person name="Zwiers L.-H."/>
            <person name="Turgeon B."/>
            <person name="Goodwin S."/>
            <person name="Spatafora J."/>
            <person name="Crous P."/>
            <person name="Grigoriev I."/>
        </authorList>
    </citation>
    <scope>NUCLEOTIDE SEQUENCE</scope>
    <source>
        <strain evidence="1">CBS 260.36</strain>
    </source>
</reference>
<evidence type="ECO:0000313" key="2">
    <source>
        <dbReference type="Proteomes" id="UP000799439"/>
    </source>
</evidence>
<dbReference type="InterPro" id="IPR016169">
    <property type="entry name" value="FAD-bd_PCMH_sub2"/>
</dbReference>
<organism evidence="1 2">
    <name type="scientific">Myriangium duriaei CBS 260.36</name>
    <dbReference type="NCBI Taxonomy" id="1168546"/>
    <lineage>
        <taxon>Eukaryota</taxon>
        <taxon>Fungi</taxon>
        <taxon>Dikarya</taxon>
        <taxon>Ascomycota</taxon>
        <taxon>Pezizomycotina</taxon>
        <taxon>Dothideomycetes</taxon>
        <taxon>Dothideomycetidae</taxon>
        <taxon>Myriangiales</taxon>
        <taxon>Myriangiaceae</taxon>
        <taxon>Myriangium</taxon>
    </lineage>
</organism>
<gene>
    <name evidence="1" type="ORF">K461DRAFT_296649</name>
</gene>
<evidence type="ECO:0000313" key="1">
    <source>
        <dbReference type="EMBL" id="KAF2150280.1"/>
    </source>
</evidence>
<dbReference type="Gene3D" id="3.30.465.10">
    <property type="match status" value="1"/>
</dbReference>
<protein>
    <submittedName>
        <fullName evidence="1">Uncharacterized protein</fullName>
    </submittedName>
</protein>
<dbReference type="AlphaFoldDB" id="A0A9P4IYZ8"/>
<dbReference type="OrthoDB" id="415825at2759"/>
<proteinExistence type="predicted"/>
<sequence>MAQIKDFLGMQYTYESDADEQKDFAYFKQALVCSEIAFGSDNELFWAILGGSPGDFGVITHYLVETFRAANYIGTISGPNGYKGPHGMKGLWVYTPQVLTKLLQSIAKMSDDNTVSRNYDLSSDFPVTIMFPSLRHATIWEHIQNKIKTVLADEFLSWLHGWFPAVIALYAQWCPTDKVDKYDETVNNWFKTFRELDDNFSNETLRIEKWDENMSKMTGHWLFLKHREFDLPYVKCTYSSNSRSLQSQKWVETMVERTDLVYNPKHLLETQPGENERVLFLKCKLSVQIQPFGGQYSEFFRNGASGSTAYSWRDSTVIQTLDCFHNPDA</sequence>
<name>A0A9P4IYZ8_9PEZI</name>
<keyword evidence="2" id="KW-1185">Reference proteome</keyword>
<dbReference type="EMBL" id="ML996090">
    <property type="protein sequence ID" value="KAF2150280.1"/>
    <property type="molecule type" value="Genomic_DNA"/>
</dbReference>
<comment type="caution">
    <text evidence="1">The sequence shown here is derived from an EMBL/GenBank/DDBJ whole genome shotgun (WGS) entry which is preliminary data.</text>
</comment>
<accession>A0A9P4IYZ8</accession>
<dbReference type="Proteomes" id="UP000799439">
    <property type="component" value="Unassembled WGS sequence"/>
</dbReference>